<gene>
    <name evidence="1" type="ORF">HPB50_020855</name>
</gene>
<comment type="caution">
    <text evidence="1">The sequence shown here is derived from an EMBL/GenBank/DDBJ whole genome shotgun (WGS) entry which is preliminary data.</text>
</comment>
<protein>
    <submittedName>
        <fullName evidence="1">Uncharacterized protein</fullName>
    </submittedName>
</protein>
<dbReference type="EMBL" id="CM023488">
    <property type="protein sequence ID" value="KAH6924622.1"/>
    <property type="molecule type" value="Genomic_DNA"/>
</dbReference>
<organism evidence="1 2">
    <name type="scientific">Hyalomma asiaticum</name>
    <name type="common">Tick</name>
    <dbReference type="NCBI Taxonomy" id="266040"/>
    <lineage>
        <taxon>Eukaryota</taxon>
        <taxon>Metazoa</taxon>
        <taxon>Ecdysozoa</taxon>
        <taxon>Arthropoda</taxon>
        <taxon>Chelicerata</taxon>
        <taxon>Arachnida</taxon>
        <taxon>Acari</taxon>
        <taxon>Parasitiformes</taxon>
        <taxon>Ixodida</taxon>
        <taxon>Ixodoidea</taxon>
        <taxon>Ixodidae</taxon>
        <taxon>Hyalomminae</taxon>
        <taxon>Hyalomma</taxon>
    </lineage>
</organism>
<dbReference type="Proteomes" id="UP000821845">
    <property type="component" value="Chromosome 8"/>
</dbReference>
<proteinExistence type="predicted"/>
<sequence>MDRCKSRRRLYFDDMEEPSPVTKPQFRPTRRYDSGELAPLEDCDKFLEGHWRYTDDARKKNKAVAASMPYAMTKCHTVSVGVKSRAAPLASRQRCSNTLSGRPRVEGSSQLAAGGWPRIARQHFQSSQPLILKSMGVDEPLLCQATAKGRKEKRKREAMSTDDVIFEALSRRSKTSRLEVPFTSGQVHVCRKNSEPQVPTGVGSKRRTSMFTDGAANVKAQLSLKKSLRLEPHTSKTFGPKRDFKELAEVQEPIAAGLKGEDVRLTKRTGCGPQQRACAGDGRMIDPRRMAIKPSTSVLANVTLRMAPSDRHRRCFEETTNSDWPRRRSDVPRNRDKTTSAKLVALGSLAHRKRGVRKIDFSYEAVASSSPAAVQEASRKDVVPFGGVGQFLVSALKFLFSSLLSRVVRFFTGALY</sequence>
<evidence type="ECO:0000313" key="2">
    <source>
        <dbReference type="Proteomes" id="UP000821845"/>
    </source>
</evidence>
<reference evidence="1" key="1">
    <citation type="submission" date="2020-05" db="EMBL/GenBank/DDBJ databases">
        <title>Large-scale comparative analyses of tick genomes elucidate their genetic diversity and vector capacities.</title>
        <authorList>
            <person name="Jia N."/>
            <person name="Wang J."/>
            <person name="Shi W."/>
            <person name="Du L."/>
            <person name="Sun Y."/>
            <person name="Zhan W."/>
            <person name="Jiang J."/>
            <person name="Wang Q."/>
            <person name="Zhang B."/>
            <person name="Ji P."/>
            <person name="Sakyi L.B."/>
            <person name="Cui X."/>
            <person name="Yuan T."/>
            <person name="Jiang B."/>
            <person name="Yang W."/>
            <person name="Lam T.T.-Y."/>
            <person name="Chang Q."/>
            <person name="Ding S."/>
            <person name="Wang X."/>
            <person name="Zhu J."/>
            <person name="Ruan X."/>
            <person name="Zhao L."/>
            <person name="Wei J."/>
            <person name="Que T."/>
            <person name="Du C."/>
            <person name="Cheng J."/>
            <person name="Dai P."/>
            <person name="Han X."/>
            <person name="Huang E."/>
            <person name="Gao Y."/>
            <person name="Liu J."/>
            <person name="Shao H."/>
            <person name="Ye R."/>
            <person name="Li L."/>
            <person name="Wei W."/>
            <person name="Wang X."/>
            <person name="Wang C."/>
            <person name="Yang T."/>
            <person name="Huo Q."/>
            <person name="Li W."/>
            <person name="Guo W."/>
            <person name="Chen H."/>
            <person name="Zhou L."/>
            <person name="Ni X."/>
            <person name="Tian J."/>
            <person name="Zhou Y."/>
            <person name="Sheng Y."/>
            <person name="Liu T."/>
            <person name="Pan Y."/>
            <person name="Xia L."/>
            <person name="Li J."/>
            <person name="Zhao F."/>
            <person name="Cao W."/>
        </authorList>
    </citation>
    <scope>NUCLEOTIDE SEQUENCE</scope>
    <source>
        <strain evidence="1">Hyas-2018</strain>
    </source>
</reference>
<evidence type="ECO:0000313" key="1">
    <source>
        <dbReference type="EMBL" id="KAH6924622.1"/>
    </source>
</evidence>
<name>A0ACB7RUQ5_HYAAI</name>
<keyword evidence="2" id="KW-1185">Reference proteome</keyword>
<accession>A0ACB7RUQ5</accession>